<dbReference type="CDD" id="cd03789">
    <property type="entry name" value="GT9_LPS_heptosyltransferase"/>
    <property type="match status" value="1"/>
</dbReference>
<dbReference type="InterPro" id="IPR049327">
    <property type="entry name" value="TibC/BAHTCr-like_N"/>
</dbReference>
<dbReference type="SUPFAM" id="SSF53756">
    <property type="entry name" value="UDP-Glycosyltransferase/glycogen phosphorylase"/>
    <property type="match status" value="1"/>
</dbReference>
<dbReference type="Pfam" id="PF01075">
    <property type="entry name" value="Glyco_transf_9"/>
    <property type="match status" value="1"/>
</dbReference>
<dbReference type="RefSeq" id="WP_219799087.1">
    <property type="nucleotide sequence ID" value="NZ_CP080095.1"/>
</dbReference>
<name>A0ABX8UL46_9BURK</name>
<gene>
    <name evidence="5" type="ORF">KZJ38_05175</name>
</gene>
<dbReference type="InterPro" id="IPR002201">
    <property type="entry name" value="Glyco_trans_9"/>
</dbReference>
<evidence type="ECO:0000313" key="5">
    <source>
        <dbReference type="EMBL" id="QYD69750.1"/>
    </source>
</evidence>
<dbReference type="Gene3D" id="3.40.50.2000">
    <property type="entry name" value="Glycogen Phosphorylase B"/>
    <property type="match status" value="1"/>
</dbReference>
<evidence type="ECO:0000259" key="4">
    <source>
        <dbReference type="Pfam" id="PF21129"/>
    </source>
</evidence>
<dbReference type="InterPro" id="IPR030929">
    <property type="entry name" value="Aah/TibC-like"/>
</dbReference>
<accession>A0ABX8UL46</accession>
<evidence type="ECO:0000256" key="1">
    <source>
        <dbReference type="ARBA" id="ARBA00022676"/>
    </source>
</evidence>
<proteinExistence type="predicted"/>
<feature type="domain" description="Autotransproter heptosyltransferase TibC/BAHTCr-like N-terminal" evidence="4">
    <location>
        <begin position="31"/>
        <end position="93"/>
    </location>
</feature>
<organism evidence="5 6">
    <name type="scientific">Paraburkholderia edwinii</name>
    <dbReference type="NCBI Taxonomy" id="2861782"/>
    <lineage>
        <taxon>Bacteria</taxon>
        <taxon>Pseudomonadati</taxon>
        <taxon>Pseudomonadota</taxon>
        <taxon>Betaproteobacteria</taxon>
        <taxon>Burkholderiales</taxon>
        <taxon>Burkholderiaceae</taxon>
        <taxon>Paraburkholderia</taxon>
    </lineage>
</organism>
<keyword evidence="2" id="KW-0808">Transferase</keyword>
<evidence type="ECO:0000256" key="2">
    <source>
        <dbReference type="ARBA" id="ARBA00022679"/>
    </source>
</evidence>
<dbReference type="InterPro" id="IPR051199">
    <property type="entry name" value="LPS_LOS_Heptosyltrfase"/>
</dbReference>
<evidence type="ECO:0000313" key="6">
    <source>
        <dbReference type="Proteomes" id="UP000826462"/>
    </source>
</evidence>
<dbReference type="Pfam" id="PF21129">
    <property type="entry name" value="TibC_1st"/>
    <property type="match status" value="1"/>
</dbReference>
<reference evidence="5 6" key="1">
    <citation type="submission" date="2021-07" db="EMBL/GenBank/DDBJ databases">
        <title>Paraburkholderia edwinii protects Aspergillus sp. from phenazines by acting as a toxin sponge.</title>
        <authorList>
            <person name="Dahlstrom K.M."/>
            <person name="Newman D.K."/>
        </authorList>
    </citation>
    <scope>NUCLEOTIDE SEQUENCE [LARGE SCALE GENOMIC DNA]</scope>
    <source>
        <strain evidence="5 6">Pe01</strain>
    </source>
</reference>
<dbReference type="EMBL" id="CP080095">
    <property type="protein sequence ID" value="QYD69750.1"/>
    <property type="molecule type" value="Genomic_DNA"/>
</dbReference>
<protein>
    <submittedName>
        <fullName evidence="5">Autotransporter strand-loop-strand O-heptosyltransferase</fullName>
    </submittedName>
</protein>
<keyword evidence="6" id="KW-1185">Reference proteome</keyword>
<dbReference type="PANTHER" id="PTHR30160">
    <property type="entry name" value="TETRAACYLDISACCHARIDE 4'-KINASE-RELATED"/>
    <property type="match status" value="1"/>
</dbReference>
<feature type="compositionally biased region" description="Polar residues" evidence="3">
    <location>
        <begin position="10"/>
        <end position="20"/>
    </location>
</feature>
<feature type="region of interest" description="Disordered" evidence="3">
    <location>
        <begin position="1"/>
        <end position="23"/>
    </location>
</feature>
<keyword evidence="1" id="KW-0328">Glycosyltransferase</keyword>
<sequence length="411" mass="45930">MSESVHPGTQRGQRGLTESSFARPGAPVLHGPEGIRFDFNYGCRVQVPVDGWRVRMLDLDTHNVVFDELVQAGETVTSRRKYFVRTLLQVFDGDRLVFTHAFDASRQPVLVRLASAALGDSIAWMPVIDAFREQHGCDLHVAVPAHLQPLFREGYPALKLVADREVDSLEAAGAPFYATYHIGLFSPYDERDHQPTDPRVSSMQDAAAYMLGVPPGERQPRVVVADTSRRITEPYVCIATQATAQCKYWNNPRGWPTLIAHLKRLGLRVLCIDRDREYGLPGALNQMPEGAEDFTGERPLQERASLLMHAEFFVGLGSGLSWLAWAVGTPVVMISGFSHPKTEFHTPWRVINFHACNSCFNDTAHEFDPDNFEWCPRRAGGHAQRFQCTAAISPEFVMRAVDNLIDARCAA</sequence>
<evidence type="ECO:0000256" key="3">
    <source>
        <dbReference type="SAM" id="MobiDB-lite"/>
    </source>
</evidence>
<dbReference type="Proteomes" id="UP000826462">
    <property type="component" value="Chromosome 1"/>
</dbReference>
<dbReference type="NCBIfam" id="TIGR04414">
    <property type="entry name" value="hepto_Aah_TibC"/>
    <property type="match status" value="1"/>
</dbReference>